<reference evidence="2" key="1">
    <citation type="submission" date="2021-02" db="EMBL/GenBank/DDBJ databases">
        <authorList>
            <person name="Nowell W R."/>
        </authorList>
    </citation>
    <scope>NUCLEOTIDE SEQUENCE</scope>
</reference>
<organism evidence="2 5">
    <name type="scientific">Adineta steineri</name>
    <dbReference type="NCBI Taxonomy" id="433720"/>
    <lineage>
        <taxon>Eukaryota</taxon>
        <taxon>Metazoa</taxon>
        <taxon>Spiralia</taxon>
        <taxon>Gnathifera</taxon>
        <taxon>Rotifera</taxon>
        <taxon>Eurotatoria</taxon>
        <taxon>Bdelloidea</taxon>
        <taxon>Adinetida</taxon>
        <taxon>Adinetidae</taxon>
        <taxon>Adineta</taxon>
    </lineage>
</organism>
<evidence type="ECO:0000313" key="3">
    <source>
        <dbReference type="EMBL" id="CAF3874651.1"/>
    </source>
</evidence>
<protein>
    <submittedName>
        <fullName evidence="2">Uncharacterized protein</fullName>
    </submittedName>
</protein>
<dbReference type="EMBL" id="CAJOAZ010001934">
    <property type="protein sequence ID" value="CAF3874651.1"/>
    <property type="molecule type" value="Genomic_DNA"/>
</dbReference>
<dbReference type="EMBL" id="CAJNOG010000165">
    <property type="protein sequence ID" value="CAF1029646.1"/>
    <property type="molecule type" value="Genomic_DNA"/>
</dbReference>
<dbReference type="EMBL" id="CAJOBB010006558">
    <property type="protein sequence ID" value="CAF4164411.1"/>
    <property type="molecule type" value="Genomic_DNA"/>
</dbReference>
<evidence type="ECO:0000313" key="5">
    <source>
        <dbReference type="Proteomes" id="UP000663860"/>
    </source>
</evidence>
<comment type="caution">
    <text evidence="2">The sequence shown here is derived from an EMBL/GenBank/DDBJ whole genome shotgun (WGS) entry which is preliminary data.</text>
</comment>
<proteinExistence type="predicted"/>
<name>A0A814M7T6_9BILA</name>
<evidence type="ECO:0000313" key="1">
    <source>
        <dbReference type="EMBL" id="CAF1029646.1"/>
    </source>
</evidence>
<dbReference type="AlphaFoldDB" id="A0A814M7T6"/>
<dbReference type="Proteomes" id="UP000663845">
    <property type="component" value="Unassembled WGS sequence"/>
</dbReference>
<dbReference type="Proteomes" id="UP000663844">
    <property type="component" value="Unassembled WGS sequence"/>
</dbReference>
<dbReference type="Proteomes" id="UP000663868">
    <property type="component" value="Unassembled WGS sequence"/>
</dbReference>
<evidence type="ECO:0000313" key="4">
    <source>
        <dbReference type="EMBL" id="CAF4164411.1"/>
    </source>
</evidence>
<dbReference type="Proteomes" id="UP000663860">
    <property type="component" value="Unassembled WGS sequence"/>
</dbReference>
<sequence>MKLVVHNSTFSDYTNCMFVAVLFSTKNSSATISQRINVIRYASVFNRTLVKIRITGDCNNYVKFIVIERNITDEILNT</sequence>
<evidence type="ECO:0000313" key="2">
    <source>
        <dbReference type="EMBL" id="CAF1075949.1"/>
    </source>
</evidence>
<gene>
    <name evidence="2" type="ORF">IZO911_LOCUS21684</name>
    <name evidence="1" type="ORF">JYZ213_LOCUS17525</name>
    <name evidence="4" type="ORF">KXQ929_LOCUS38007</name>
    <name evidence="3" type="ORF">OXD698_LOCUS22555</name>
</gene>
<accession>A0A814M7T6</accession>
<dbReference type="EMBL" id="CAJNOE010000235">
    <property type="protein sequence ID" value="CAF1075949.1"/>
    <property type="molecule type" value="Genomic_DNA"/>
</dbReference>